<dbReference type="FunCoup" id="A0A167MRV2">
    <property type="interactions" value="83"/>
</dbReference>
<dbReference type="GeneID" id="29004206"/>
<gene>
    <name evidence="8" type="ORF">PHYBLDRAFT_77800</name>
</gene>
<dbReference type="PANTHER" id="PTHR12466">
    <property type="entry name" value="CDC73 DOMAIN PROTEIN"/>
    <property type="match status" value="1"/>
</dbReference>
<dbReference type="GO" id="GO:0016593">
    <property type="term" value="C:Cdc73/Paf1 complex"/>
    <property type="evidence" value="ECO:0007669"/>
    <property type="project" value="InterPro"/>
</dbReference>
<keyword evidence="9" id="KW-1185">Reference proteome</keyword>
<dbReference type="Gene3D" id="3.40.50.11990">
    <property type="entry name" value="RNA polymerase II accessory factor, Cdc73 C-terminal domain"/>
    <property type="match status" value="1"/>
</dbReference>
<dbReference type="InterPro" id="IPR007852">
    <property type="entry name" value="Cdc73/Parafibromin"/>
</dbReference>
<evidence type="ECO:0000259" key="6">
    <source>
        <dbReference type="Pfam" id="PF05179"/>
    </source>
</evidence>
<evidence type="ECO:0000256" key="4">
    <source>
        <dbReference type="ARBA" id="ARBA00023163"/>
    </source>
</evidence>
<dbReference type="InterPro" id="IPR038103">
    <property type="entry name" value="CDC73_C_sf"/>
</dbReference>
<dbReference type="AlphaFoldDB" id="A0A167MRV2"/>
<dbReference type="Proteomes" id="UP000077315">
    <property type="component" value="Unassembled WGS sequence"/>
</dbReference>
<reference evidence="9" key="1">
    <citation type="submission" date="2015-06" db="EMBL/GenBank/DDBJ databases">
        <title>Expansion of signal transduction pathways in fungi by whole-genome duplication.</title>
        <authorList>
            <consortium name="DOE Joint Genome Institute"/>
            <person name="Corrochano L.M."/>
            <person name="Kuo A."/>
            <person name="Marcet-Houben M."/>
            <person name="Polaino S."/>
            <person name="Salamov A."/>
            <person name="Villalobos J.M."/>
            <person name="Alvarez M.I."/>
            <person name="Avalos J."/>
            <person name="Benito E.P."/>
            <person name="Benoit I."/>
            <person name="Burger G."/>
            <person name="Camino L.P."/>
            <person name="Canovas D."/>
            <person name="Cerda-Olmedo E."/>
            <person name="Cheng J.-F."/>
            <person name="Dominguez A."/>
            <person name="Elias M."/>
            <person name="Eslava A.P."/>
            <person name="Glaser F."/>
            <person name="Grimwood J."/>
            <person name="Gutierrez G."/>
            <person name="Heitman J."/>
            <person name="Henrissat B."/>
            <person name="Iturriaga E.A."/>
            <person name="Lang B.F."/>
            <person name="Lavin J.L."/>
            <person name="Lee S."/>
            <person name="Li W."/>
            <person name="Lindquist E."/>
            <person name="Lopez-Garcia S."/>
            <person name="Luque E.M."/>
            <person name="Marcos A.T."/>
            <person name="Martin J."/>
            <person name="McCluskey K."/>
            <person name="Medina H.R."/>
            <person name="Miralles-Duran A."/>
            <person name="Miyazaki A."/>
            <person name="Munoz-Torres E."/>
            <person name="Oguiza J.A."/>
            <person name="Ohm R."/>
            <person name="Olmedo M."/>
            <person name="Orejas M."/>
            <person name="Ortiz-Castellanos L."/>
            <person name="Pisabarro A.G."/>
            <person name="Rodriguez-Romero J."/>
            <person name="Ruiz-Herrera J."/>
            <person name="Ruiz-Vazquez R."/>
            <person name="Sanz C."/>
            <person name="Schackwitz W."/>
            <person name="Schmutz J."/>
            <person name="Shahriari M."/>
            <person name="Shelest E."/>
            <person name="Silva-Franco F."/>
            <person name="Soanes D."/>
            <person name="Syed K."/>
            <person name="Tagua V.G."/>
            <person name="Talbot N.J."/>
            <person name="Thon M."/>
            <person name="De vries R.P."/>
            <person name="Wiebenga A."/>
            <person name="Yadav J.S."/>
            <person name="Braun E.L."/>
            <person name="Baker S."/>
            <person name="Garre V."/>
            <person name="Horwitz B."/>
            <person name="Torres-Martinez S."/>
            <person name="Idnurm A."/>
            <person name="Herrera-Estrella A."/>
            <person name="Gabaldon T."/>
            <person name="Grigoriev I.V."/>
        </authorList>
    </citation>
    <scope>NUCLEOTIDE SEQUENCE [LARGE SCALE GENOMIC DNA]</scope>
    <source>
        <strain evidence="9">NRRL 1555(-)</strain>
    </source>
</reference>
<dbReference type="Pfam" id="PF05179">
    <property type="entry name" value="CDC73_C"/>
    <property type="match status" value="1"/>
</dbReference>
<protein>
    <recommendedName>
        <fullName evidence="10">Cell division control protein 73 C-terminal domain-containing protein</fullName>
    </recommendedName>
</protein>
<evidence type="ECO:0000256" key="1">
    <source>
        <dbReference type="ARBA" id="ARBA00004123"/>
    </source>
</evidence>
<keyword evidence="5" id="KW-0539">Nucleus</keyword>
<evidence type="ECO:0000313" key="9">
    <source>
        <dbReference type="Proteomes" id="UP000077315"/>
    </source>
</evidence>
<dbReference type="Pfam" id="PF16050">
    <property type="entry name" value="CDC73_N"/>
    <property type="match status" value="1"/>
</dbReference>
<accession>A0A167MRV2</accession>
<dbReference type="RefSeq" id="XP_018291759.1">
    <property type="nucleotide sequence ID" value="XM_018443301.1"/>
</dbReference>
<dbReference type="OrthoDB" id="2186602at2759"/>
<keyword evidence="3" id="KW-0805">Transcription regulation</keyword>
<dbReference type="InParanoid" id="A0A167MRV2"/>
<organism evidence="8 9">
    <name type="scientific">Phycomyces blakesleeanus (strain ATCC 8743b / DSM 1359 / FGSC 10004 / NBRC 33097 / NRRL 1555)</name>
    <dbReference type="NCBI Taxonomy" id="763407"/>
    <lineage>
        <taxon>Eukaryota</taxon>
        <taxon>Fungi</taxon>
        <taxon>Fungi incertae sedis</taxon>
        <taxon>Mucoromycota</taxon>
        <taxon>Mucoromycotina</taxon>
        <taxon>Mucoromycetes</taxon>
        <taxon>Mucorales</taxon>
        <taxon>Phycomycetaceae</taxon>
        <taxon>Phycomyces</taxon>
    </lineage>
</organism>
<dbReference type="PANTHER" id="PTHR12466:SF8">
    <property type="entry name" value="PARAFIBROMIN"/>
    <property type="match status" value="1"/>
</dbReference>
<dbReference type="STRING" id="763407.A0A167MRV2"/>
<dbReference type="EMBL" id="KV440980">
    <property type="protein sequence ID" value="OAD73719.1"/>
    <property type="molecule type" value="Genomic_DNA"/>
</dbReference>
<dbReference type="InterPro" id="IPR032041">
    <property type="entry name" value="Cdc73_N"/>
</dbReference>
<evidence type="ECO:0000259" key="7">
    <source>
        <dbReference type="Pfam" id="PF16050"/>
    </source>
</evidence>
<evidence type="ECO:0008006" key="10">
    <source>
        <dbReference type="Google" id="ProtNLM"/>
    </source>
</evidence>
<evidence type="ECO:0000256" key="3">
    <source>
        <dbReference type="ARBA" id="ARBA00023015"/>
    </source>
</evidence>
<name>A0A167MRV2_PHYB8</name>
<dbReference type="GO" id="GO:0006368">
    <property type="term" value="P:transcription elongation by RNA polymerase II"/>
    <property type="evidence" value="ECO:0007669"/>
    <property type="project" value="InterPro"/>
</dbReference>
<dbReference type="InterPro" id="IPR031336">
    <property type="entry name" value="CDC73_C"/>
</dbReference>
<dbReference type="VEuPathDB" id="FungiDB:PHYBLDRAFT_77800"/>
<proteinExistence type="inferred from homology"/>
<sequence length="396" mass="44824">MATELQQPLSLLRDYTRNNKSVVLLDSSGQVVSSVADAATVQFGDHSFPRQVPTNLKKSVNSDETYTLDTLIFLIQNAQLDNSAYITEGRLRNIEHISIIDKKKILDYLTGRLDTLPNVEDNKTEKRARVETADTNPNKKMRAIDDEEFVKKVVARERECVTRSSILRGKKNFDHVVILAQTLILGKEPVHPNSVGSAKPGARLVSQPSAISKIPVPTKLNSIRAKGAKLSSRDKIPIIIVPAAPTAKFTLFNIKQFLEDQVYIDSQELRESGIKKPEQVTVERKKANGQTVPYYVVDSVTGFKQSDWDRVSCVFVTGQQWQFKGWKWERPVELFNHVKGIYPKWNTDKTAGAAASWAVTDLNIHRHKRHMDKAAVSQFWDMMDNYNANSRPYLNF</sequence>
<dbReference type="FunFam" id="3.40.50.11990:FF:000002">
    <property type="entry name" value="protein CDC73 homolog"/>
    <property type="match status" value="1"/>
</dbReference>
<dbReference type="GO" id="GO:0000993">
    <property type="term" value="F:RNA polymerase II complex binding"/>
    <property type="evidence" value="ECO:0007669"/>
    <property type="project" value="TreeGrafter"/>
</dbReference>
<comment type="subcellular location">
    <subcellularLocation>
        <location evidence="1">Nucleus</location>
    </subcellularLocation>
</comment>
<evidence type="ECO:0000256" key="5">
    <source>
        <dbReference type="ARBA" id="ARBA00023242"/>
    </source>
</evidence>
<dbReference type="GO" id="GO:0032968">
    <property type="term" value="P:positive regulation of transcription elongation by RNA polymerase II"/>
    <property type="evidence" value="ECO:0007669"/>
    <property type="project" value="TreeGrafter"/>
</dbReference>
<comment type="similarity">
    <text evidence="2">Belongs to the CDC73 family.</text>
</comment>
<evidence type="ECO:0000313" key="8">
    <source>
        <dbReference type="EMBL" id="OAD73719.1"/>
    </source>
</evidence>
<feature type="domain" description="Cell division control protein 73 C-terminal" evidence="6">
    <location>
        <begin position="234"/>
        <end position="385"/>
    </location>
</feature>
<feature type="domain" description="Paf1 complex subunit Cdc73 N-terminal" evidence="7">
    <location>
        <begin position="7"/>
        <end position="120"/>
    </location>
</feature>
<keyword evidence="4" id="KW-0804">Transcription</keyword>
<evidence type="ECO:0000256" key="2">
    <source>
        <dbReference type="ARBA" id="ARBA00010427"/>
    </source>
</evidence>